<comment type="caution">
    <text evidence="2">The sequence shown here is derived from an EMBL/GenBank/DDBJ whole genome shotgun (WGS) entry which is preliminary data.</text>
</comment>
<protein>
    <submittedName>
        <fullName evidence="2">Uncharacterized protein</fullName>
    </submittedName>
</protein>
<keyword evidence="1" id="KW-0472">Membrane</keyword>
<feature type="transmembrane region" description="Helical" evidence="1">
    <location>
        <begin position="156"/>
        <end position="178"/>
    </location>
</feature>
<feature type="transmembrane region" description="Helical" evidence="1">
    <location>
        <begin position="77"/>
        <end position="97"/>
    </location>
</feature>
<accession>A0ABN3H0L3</accession>
<keyword evidence="1" id="KW-1133">Transmembrane helix</keyword>
<organism evidence="2 3">
    <name type="scientific">Gordonia cholesterolivorans</name>
    <dbReference type="NCBI Taxonomy" id="559625"/>
    <lineage>
        <taxon>Bacteria</taxon>
        <taxon>Bacillati</taxon>
        <taxon>Actinomycetota</taxon>
        <taxon>Actinomycetes</taxon>
        <taxon>Mycobacteriales</taxon>
        <taxon>Gordoniaceae</taxon>
        <taxon>Gordonia</taxon>
    </lineage>
</organism>
<evidence type="ECO:0000313" key="3">
    <source>
        <dbReference type="Proteomes" id="UP001501170"/>
    </source>
</evidence>
<name>A0ABN3H0L3_9ACTN</name>
<dbReference type="EMBL" id="BAAARB010000001">
    <property type="protein sequence ID" value="GAA2366096.1"/>
    <property type="molecule type" value="Genomic_DNA"/>
</dbReference>
<evidence type="ECO:0000256" key="1">
    <source>
        <dbReference type="SAM" id="Phobius"/>
    </source>
</evidence>
<proteinExistence type="predicted"/>
<feature type="transmembrane region" description="Helical" evidence="1">
    <location>
        <begin position="50"/>
        <end position="71"/>
    </location>
</feature>
<evidence type="ECO:0000313" key="2">
    <source>
        <dbReference type="EMBL" id="GAA2366096.1"/>
    </source>
</evidence>
<gene>
    <name evidence="2" type="ORF">GCM10009855_01670</name>
</gene>
<feature type="transmembrane region" description="Helical" evidence="1">
    <location>
        <begin position="123"/>
        <end position="144"/>
    </location>
</feature>
<dbReference type="Proteomes" id="UP001501170">
    <property type="component" value="Unassembled WGS sequence"/>
</dbReference>
<keyword evidence="1" id="KW-0812">Transmembrane</keyword>
<keyword evidence="3" id="KW-1185">Reference proteome</keyword>
<sequence length="191" mass="21449">MHDPNYVFPDSAIPEWVRRYSRSAARRHDTFVRTTGTWLPGLRNRRGRRLLSSVLLILLCVVVISSIASFWAPLWSAVPFAIGLVTSLVVLMMLRVVTESIAGAPADTLDELQLTQRNAARALSYNLLLPPMMVVYAILIVLGYRDYVSGETVMSIAWLLIASVYALSCVPDVLMSWWMQDPEPEHSSDEI</sequence>
<reference evidence="2 3" key="1">
    <citation type="journal article" date="2019" name="Int. J. Syst. Evol. Microbiol.">
        <title>The Global Catalogue of Microorganisms (GCM) 10K type strain sequencing project: providing services to taxonomists for standard genome sequencing and annotation.</title>
        <authorList>
            <consortium name="The Broad Institute Genomics Platform"/>
            <consortium name="The Broad Institute Genome Sequencing Center for Infectious Disease"/>
            <person name="Wu L."/>
            <person name="Ma J."/>
        </authorList>
    </citation>
    <scope>NUCLEOTIDE SEQUENCE [LARGE SCALE GENOMIC DNA]</scope>
    <source>
        <strain evidence="2 3">JCM 16227</strain>
    </source>
</reference>
<dbReference type="RefSeq" id="WP_006894616.1">
    <property type="nucleotide sequence ID" value="NZ_BAAARB010000001.1"/>
</dbReference>